<keyword evidence="2" id="KW-1185">Reference proteome</keyword>
<dbReference type="Proteomes" id="UP001222325">
    <property type="component" value="Unassembled WGS sequence"/>
</dbReference>
<comment type="caution">
    <text evidence="1">The sequence shown here is derived from an EMBL/GenBank/DDBJ whole genome shotgun (WGS) entry which is preliminary data.</text>
</comment>
<dbReference type="AlphaFoldDB" id="A0AAD6UFU8"/>
<gene>
    <name evidence="1" type="ORF">B0H15DRAFT_943886</name>
</gene>
<accession>A0AAD6UFU8</accession>
<reference evidence="1" key="1">
    <citation type="submission" date="2023-03" db="EMBL/GenBank/DDBJ databases">
        <title>Massive genome expansion in bonnet fungi (Mycena s.s.) driven by repeated elements and novel gene families across ecological guilds.</title>
        <authorList>
            <consortium name="Lawrence Berkeley National Laboratory"/>
            <person name="Harder C.B."/>
            <person name="Miyauchi S."/>
            <person name="Viragh M."/>
            <person name="Kuo A."/>
            <person name="Thoen E."/>
            <person name="Andreopoulos B."/>
            <person name="Lu D."/>
            <person name="Skrede I."/>
            <person name="Drula E."/>
            <person name="Henrissat B."/>
            <person name="Morin E."/>
            <person name="Kohler A."/>
            <person name="Barry K."/>
            <person name="LaButti K."/>
            <person name="Morin E."/>
            <person name="Salamov A."/>
            <person name="Lipzen A."/>
            <person name="Mereny Z."/>
            <person name="Hegedus B."/>
            <person name="Baldrian P."/>
            <person name="Stursova M."/>
            <person name="Weitz H."/>
            <person name="Taylor A."/>
            <person name="Grigoriev I.V."/>
            <person name="Nagy L.G."/>
            <person name="Martin F."/>
            <person name="Kauserud H."/>
        </authorList>
    </citation>
    <scope>NUCLEOTIDE SEQUENCE</scope>
    <source>
        <strain evidence="1">CBHHK173m</strain>
    </source>
</reference>
<evidence type="ECO:0000313" key="2">
    <source>
        <dbReference type="Proteomes" id="UP001222325"/>
    </source>
</evidence>
<protein>
    <submittedName>
        <fullName evidence="1">Uncharacterized protein</fullName>
    </submittedName>
</protein>
<organism evidence="1 2">
    <name type="scientific">Mycena belliarum</name>
    <dbReference type="NCBI Taxonomy" id="1033014"/>
    <lineage>
        <taxon>Eukaryota</taxon>
        <taxon>Fungi</taxon>
        <taxon>Dikarya</taxon>
        <taxon>Basidiomycota</taxon>
        <taxon>Agaricomycotina</taxon>
        <taxon>Agaricomycetes</taxon>
        <taxon>Agaricomycetidae</taxon>
        <taxon>Agaricales</taxon>
        <taxon>Marasmiineae</taxon>
        <taxon>Mycenaceae</taxon>
        <taxon>Mycena</taxon>
    </lineage>
</organism>
<proteinExistence type="predicted"/>
<sequence length="112" mass="11823">MAMLLIPSLSFLQLSHDSEPGVRALSDKSSLKFSAHLARAPARRHLEPSSVATVSDASGSNAALCIPRRPSARARWLGRPEAGPTCGIKLLFAAKAGSRKRPRSSAGTAQFS</sequence>
<name>A0AAD6UFU8_9AGAR</name>
<dbReference type="EMBL" id="JARJCN010000004">
    <property type="protein sequence ID" value="KAJ7101566.1"/>
    <property type="molecule type" value="Genomic_DNA"/>
</dbReference>
<evidence type="ECO:0000313" key="1">
    <source>
        <dbReference type="EMBL" id="KAJ7101566.1"/>
    </source>
</evidence>